<proteinExistence type="predicted"/>
<sequence>MRGHCWKLLVETIIGWVTPDMSVDMDSSDLWVLGLRPRAGISEFQPMPPPSPPPPFGVLPRQTELSSGHRDFLDQHLGNHEDLHAKAPLLLTDLTTNLADLEASFLNLQRNLTKRTVSWISRSFGAKSSVSNLNIMLENLSLHTSKYEVCSRKIQTILGEELPQLAKCLKRIENIRRYVDTALQLEALVGDLEDAVYCIGDSHARNMFSAKFMTSLISTDFGPKQERLHRAIKLMNNIEDLLVDVVIFHPRWSQLLESVDIRVEKILAVVRPQVLADHRALLASLGWPPKLLKSTVDSGGIACLPNPLVLMEGDKRKYYSLSFIGLCALQHLQMRREDRQHNIFGRKECSMRLWAIDELVSPIASQVEYHFRKWAEQPEFMFALVYKITRDFIVGIDDVLQPLIDRARLVSYSAREAWVSAMIQMLSGFLAKVVSDLAEKYKEKHMKLEVISSWLHLIDHAVTFDKWMQSLVNSEIHFFLESERQDSRGLSVLMIFCDRPDWLKIWAKIELKNAWKKIKLELKDEKAWSTGKESGVDFQNSEESEQFLLITREDYKAPLVADSVLKITWEMIERCRTLPSIFSHIQFIKSTAGRFLWHFLNVLVLRCKNTEFLLDCPNDALIKVCGSINAARYVESKLQEWSDDVNFLEMRIAERDVIDGNGDLADNSSFFGEEIKSLLELETNWLLEIICFLLRHFEAHSCEYLQNKRYFEEEQENFTTNRITAAVDLAVSVDIIQALDAIKVQLNVLKSNLNPKDFLDLWRSVTDGLDQFISSSVFSSDIQFSGGGIDQFEADMQALFLVFQPFCVRPDVFFPCIRETIKLLKVCREQANHLQVVSSSSENGTKYLHSHGILHLSFEQVDKVLKKRKFGT</sequence>
<dbReference type="PROSITE" id="PS51386">
    <property type="entry name" value="RINT1_TIP20"/>
    <property type="match status" value="1"/>
</dbReference>
<evidence type="ECO:0000313" key="1">
    <source>
        <dbReference type="EMBL" id="OAY61253.1"/>
    </source>
</evidence>
<dbReference type="InterPro" id="IPR007528">
    <property type="entry name" value="RINT1_Tip20"/>
</dbReference>
<dbReference type="Gene3D" id="1.20.58.670">
    <property type="entry name" value="Dsl1p vesicle tethering complex, Tip20p subunit, domain D"/>
    <property type="match status" value="1"/>
</dbReference>
<reference evidence="2" key="1">
    <citation type="journal article" date="2016" name="Nat. Biotechnol.">
        <title>Sequencing wild and cultivated cassava and related species reveals extensive interspecific hybridization and genetic diversity.</title>
        <authorList>
            <person name="Bredeson J.V."/>
            <person name="Lyons J.B."/>
            <person name="Prochnik S.E."/>
            <person name="Wu G.A."/>
            <person name="Ha C.M."/>
            <person name="Edsinger-Gonzales E."/>
            <person name="Grimwood J."/>
            <person name="Schmutz J."/>
            <person name="Rabbi I.Y."/>
            <person name="Egesi C."/>
            <person name="Nauluvula P."/>
            <person name="Lebot V."/>
            <person name="Ndunguru J."/>
            <person name="Mkamilo G."/>
            <person name="Bart R.S."/>
            <person name="Setter T.L."/>
            <person name="Gleadow R.M."/>
            <person name="Kulakow P."/>
            <person name="Ferguson M.E."/>
            <person name="Rounsley S."/>
            <person name="Rokhsar D.S."/>
        </authorList>
    </citation>
    <scope>NUCLEOTIDE SEQUENCE [LARGE SCALE GENOMIC DNA]</scope>
    <source>
        <strain evidence="2">cv. AM560-2</strain>
    </source>
</reference>
<dbReference type="InterPro" id="IPR042044">
    <property type="entry name" value="EXOC6PINT-1/Sec15/Tip20_C_dom2"/>
</dbReference>
<name>A0A2C9WP17_MANES</name>
<dbReference type="STRING" id="3983.A0A2C9WP17"/>
<dbReference type="GO" id="GO:0060628">
    <property type="term" value="P:regulation of ER to Golgi vesicle-mediated transport"/>
    <property type="evidence" value="ECO:0000318"/>
    <property type="project" value="GO_Central"/>
</dbReference>
<dbReference type="GO" id="GO:0006888">
    <property type="term" value="P:endoplasmic reticulum to Golgi vesicle-mediated transport"/>
    <property type="evidence" value="ECO:0007669"/>
    <property type="project" value="InterPro"/>
</dbReference>
<dbReference type="Pfam" id="PF04437">
    <property type="entry name" value="RINT1_TIP1"/>
    <property type="match status" value="1"/>
</dbReference>
<organism evidence="1 2">
    <name type="scientific">Manihot esculenta</name>
    <name type="common">Cassava</name>
    <name type="synonym">Jatropha manihot</name>
    <dbReference type="NCBI Taxonomy" id="3983"/>
    <lineage>
        <taxon>Eukaryota</taxon>
        <taxon>Viridiplantae</taxon>
        <taxon>Streptophyta</taxon>
        <taxon>Embryophyta</taxon>
        <taxon>Tracheophyta</taxon>
        <taxon>Spermatophyta</taxon>
        <taxon>Magnoliopsida</taxon>
        <taxon>eudicotyledons</taxon>
        <taxon>Gunneridae</taxon>
        <taxon>Pentapetalae</taxon>
        <taxon>rosids</taxon>
        <taxon>fabids</taxon>
        <taxon>Malpighiales</taxon>
        <taxon>Euphorbiaceae</taxon>
        <taxon>Crotonoideae</taxon>
        <taxon>Manihoteae</taxon>
        <taxon>Manihot</taxon>
    </lineage>
</organism>
<dbReference type="GO" id="GO:0070939">
    <property type="term" value="C:Dsl1/NZR complex"/>
    <property type="evidence" value="ECO:0000318"/>
    <property type="project" value="GO_Central"/>
</dbReference>
<gene>
    <name evidence="1" type="ORF">MANES_01G175300v8</name>
</gene>
<evidence type="ECO:0008006" key="3">
    <source>
        <dbReference type="Google" id="ProtNLM"/>
    </source>
</evidence>
<comment type="caution">
    <text evidence="1">The sequence shown here is derived from an EMBL/GenBank/DDBJ whole genome shotgun (WGS) entry which is preliminary data.</text>
</comment>
<dbReference type="PANTHER" id="PTHR13520">
    <property type="entry name" value="RAD50-INTERACTING PROTEIN 1 RINT-1"/>
    <property type="match status" value="1"/>
</dbReference>
<protein>
    <recommendedName>
        <fullName evidence="3">RINT1-like protein MAG2L</fullName>
    </recommendedName>
</protein>
<dbReference type="Gramene" id="Manes.01G175300.1.v8.1">
    <property type="protein sequence ID" value="Manes.01G175300.1.v8.1.CDS"/>
    <property type="gene ID" value="Manes.01G175300.v8.1"/>
</dbReference>
<dbReference type="Proteomes" id="UP000091857">
    <property type="component" value="Chromosome 1"/>
</dbReference>
<accession>A0A2C9WP17</accession>
<dbReference type="EMBL" id="CM004387">
    <property type="protein sequence ID" value="OAY61253.1"/>
    <property type="molecule type" value="Genomic_DNA"/>
</dbReference>
<dbReference type="GO" id="GO:0006890">
    <property type="term" value="P:retrograde vesicle-mediated transport, Golgi to endoplasmic reticulum"/>
    <property type="evidence" value="ECO:0000318"/>
    <property type="project" value="GO_Central"/>
</dbReference>
<dbReference type="OrthoDB" id="2189254at2759"/>
<dbReference type="PANTHER" id="PTHR13520:SF0">
    <property type="entry name" value="RAD50-INTERACTING PROTEIN 1"/>
    <property type="match status" value="1"/>
</dbReference>
<evidence type="ECO:0000313" key="2">
    <source>
        <dbReference type="Proteomes" id="UP000091857"/>
    </source>
</evidence>
<dbReference type="AlphaFoldDB" id="A0A2C9WP17"/>
<keyword evidence="2" id="KW-1185">Reference proteome</keyword>